<dbReference type="InterPro" id="IPR029058">
    <property type="entry name" value="AB_hydrolase_fold"/>
</dbReference>
<organism evidence="2 3">
    <name type="scientific">Alkalisalibacterium limincola</name>
    <dbReference type="NCBI Taxonomy" id="2699169"/>
    <lineage>
        <taxon>Bacteria</taxon>
        <taxon>Pseudomonadati</taxon>
        <taxon>Pseudomonadota</taxon>
        <taxon>Gammaproteobacteria</taxon>
        <taxon>Lysobacterales</taxon>
        <taxon>Lysobacteraceae</taxon>
        <taxon>Alkalisalibacterium</taxon>
    </lineage>
</organism>
<reference evidence="2 3" key="1">
    <citation type="submission" date="2019-08" db="EMBL/GenBank/DDBJ databases">
        <authorList>
            <person name="Karlyshev A.V."/>
        </authorList>
    </citation>
    <scope>NUCLEOTIDE SEQUENCE [LARGE SCALE GENOMIC DNA]</scope>
    <source>
        <strain evidence="2 3">Alg18-2.2</strain>
    </source>
</reference>
<evidence type="ECO:0000313" key="3">
    <source>
        <dbReference type="Proteomes" id="UP000321248"/>
    </source>
</evidence>
<dbReference type="GO" id="GO:0016787">
    <property type="term" value="F:hydrolase activity"/>
    <property type="evidence" value="ECO:0007669"/>
    <property type="project" value="UniProtKB-KW"/>
</dbReference>
<sequence>MPVERVLLIHGLWLRGLTLGPLGRRLRAAGYAPQAIDYASVLHGPERAAQEVMDILSRCDGPTHLVGHSLGGLVALRALSMSAEHCVGRVVCLGSPLAGSAAARGLGRFPLAPRMMGRSRRSLAEGIGSVEGRVEVGSIAGTRALGLGRFFGRMQGPSDGTVAVDETRVPGLADHCTVHASHTGLILSRHAARLTVAFLREGHFRGCATGAEAAGAL</sequence>
<dbReference type="PANTHER" id="PTHR37946">
    <property type="entry name" value="SLL1969 PROTEIN"/>
    <property type="match status" value="1"/>
</dbReference>
<keyword evidence="3" id="KW-1185">Reference proteome</keyword>
<dbReference type="OrthoDB" id="556502at2"/>
<dbReference type="SUPFAM" id="SSF53474">
    <property type="entry name" value="alpha/beta-Hydrolases"/>
    <property type="match status" value="1"/>
</dbReference>
<protein>
    <submittedName>
        <fullName evidence="2">Alpha/beta fold hydrolase</fullName>
    </submittedName>
</protein>
<dbReference type="InterPro" id="IPR000073">
    <property type="entry name" value="AB_hydrolase_1"/>
</dbReference>
<dbReference type="EMBL" id="VRTS01000004">
    <property type="protein sequence ID" value="TXK62620.1"/>
    <property type="molecule type" value="Genomic_DNA"/>
</dbReference>
<dbReference type="Pfam" id="PF12697">
    <property type="entry name" value="Abhydrolase_6"/>
    <property type="match status" value="1"/>
</dbReference>
<feature type="domain" description="AB hydrolase-1" evidence="1">
    <location>
        <begin position="6"/>
        <end position="155"/>
    </location>
</feature>
<evidence type="ECO:0000313" key="2">
    <source>
        <dbReference type="EMBL" id="TXK62620.1"/>
    </source>
</evidence>
<dbReference type="AlphaFoldDB" id="A0A5C8KRF5"/>
<keyword evidence="2" id="KW-0378">Hydrolase</keyword>
<dbReference type="Proteomes" id="UP000321248">
    <property type="component" value="Unassembled WGS sequence"/>
</dbReference>
<evidence type="ECO:0000259" key="1">
    <source>
        <dbReference type="Pfam" id="PF12697"/>
    </source>
</evidence>
<proteinExistence type="predicted"/>
<gene>
    <name evidence="2" type="ORF">FU658_07700</name>
</gene>
<accession>A0A5C8KRF5</accession>
<comment type="caution">
    <text evidence="2">The sequence shown here is derived from an EMBL/GenBank/DDBJ whole genome shotgun (WGS) entry which is preliminary data.</text>
</comment>
<dbReference type="RefSeq" id="WP_147891543.1">
    <property type="nucleotide sequence ID" value="NZ_VRTS01000004.1"/>
</dbReference>
<dbReference type="Gene3D" id="3.40.50.1820">
    <property type="entry name" value="alpha/beta hydrolase"/>
    <property type="match status" value="1"/>
</dbReference>
<dbReference type="PANTHER" id="PTHR37946:SF1">
    <property type="entry name" value="SLL1969 PROTEIN"/>
    <property type="match status" value="1"/>
</dbReference>
<name>A0A5C8KRF5_9GAMM</name>